<feature type="transmembrane region" description="Helical" evidence="9">
    <location>
        <begin position="880"/>
        <end position="899"/>
    </location>
</feature>
<keyword evidence="8 9" id="KW-0472">Membrane</keyword>
<comment type="subcellular location">
    <subcellularLocation>
        <location evidence="1">Cell membrane</location>
        <topology evidence="1">Multi-pass membrane protein</topology>
    </subcellularLocation>
    <subcellularLocation>
        <location evidence="9">Membrane</location>
        <topology evidence="9">Multi-pass membrane protein</topology>
    </subcellularLocation>
</comment>
<dbReference type="GeneID" id="108624938"/>
<dbReference type="InterPro" id="IPR013769">
    <property type="entry name" value="Band3_cytoplasmic_dom"/>
</dbReference>
<evidence type="ECO:0000256" key="6">
    <source>
        <dbReference type="ARBA" id="ARBA00022989"/>
    </source>
</evidence>
<dbReference type="NCBIfam" id="TIGR00834">
    <property type="entry name" value="ae"/>
    <property type="match status" value="1"/>
</dbReference>
<dbReference type="GO" id="GO:0051453">
    <property type="term" value="P:regulation of intracellular pH"/>
    <property type="evidence" value="ECO:0007669"/>
    <property type="project" value="TreeGrafter"/>
</dbReference>
<feature type="region of interest" description="Disordered" evidence="10">
    <location>
        <begin position="21"/>
        <end position="45"/>
    </location>
</feature>
<dbReference type="GO" id="GO:0005886">
    <property type="term" value="C:plasma membrane"/>
    <property type="evidence" value="ECO:0007669"/>
    <property type="project" value="UniProtKB-SubCell"/>
</dbReference>
<evidence type="ECO:0000259" key="11">
    <source>
        <dbReference type="Pfam" id="PF00955"/>
    </source>
</evidence>
<dbReference type="FunFam" id="1.10.287.570:FF:000001">
    <property type="entry name" value="Anion exchange protein"/>
    <property type="match status" value="1"/>
</dbReference>
<evidence type="ECO:0000256" key="9">
    <source>
        <dbReference type="RuleBase" id="RU362035"/>
    </source>
</evidence>
<feature type="transmembrane region" description="Helical" evidence="9">
    <location>
        <begin position="1006"/>
        <end position="1032"/>
    </location>
</feature>
<feature type="region of interest" description="Disordered" evidence="10">
    <location>
        <begin position="363"/>
        <end position="400"/>
    </location>
</feature>
<evidence type="ECO:0000259" key="12">
    <source>
        <dbReference type="Pfam" id="PF07565"/>
    </source>
</evidence>
<feature type="compositionally biased region" description="Low complexity" evidence="10">
    <location>
        <begin position="374"/>
        <end position="387"/>
    </location>
</feature>
<feature type="domain" description="Band 3 cytoplasmic" evidence="12">
    <location>
        <begin position="383"/>
        <end position="515"/>
    </location>
</feature>
<evidence type="ECO:0000313" key="13">
    <source>
        <dbReference type="Proteomes" id="UP000694925"/>
    </source>
</evidence>
<proteinExistence type="inferred from homology"/>
<feature type="compositionally biased region" description="Basic residues" evidence="10">
    <location>
        <begin position="75"/>
        <end position="86"/>
    </location>
</feature>
<name>A0AAJ7WAP3_9HYME</name>
<feature type="transmembrane region" description="Helical" evidence="9">
    <location>
        <begin position="828"/>
        <end position="848"/>
    </location>
</feature>
<accession>A0AAJ7WAP3</accession>
<reference evidence="14" key="1">
    <citation type="submission" date="2025-08" db="UniProtKB">
        <authorList>
            <consortium name="RefSeq"/>
        </authorList>
    </citation>
    <scope>IDENTIFICATION</scope>
    <source>
        <tissue evidence="14">Whole body</tissue>
    </source>
</reference>
<feature type="domain" description="Bicarbonate transporter-like transmembrane" evidence="11">
    <location>
        <begin position="563"/>
        <end position="1110"/>
    </location>
</feature>
<feature type="transmembrane region" description="Helical" evidence="9">
    <location>
        <begin position="677"/>
        <end position="704"/>
    </location>
</feature>
<dbReference type="Pfam" id="PF07565">
    <property type="entry name" value="Band_3_cyto"/>
    <property type="match status" value="2"/>
</dbReference>
<dbReference type="RefSeq" id="XP_026669426.1">
    <property type="nucleotide sequence ID" value="XM_026813625.1"/>
</dbReference>
<feature type="domain" description="Band 3 cytoplasmic" evidence="12">
    <location>
        <begin position="148"/>
        <end position="308"/>
    </location>
</feature>
<dbReference type="Proteomes" id="UP000694925">
    <property type="component" value="Unplaced"/>
</dbReference>
<dbReference type="PANTHER" id="PTHR11453">
    <property type="entry name" value="ANION EXCHANGE PROTEIN"/>
    <property type="match status" value="1"/>
</dbReference>
<evidence type="ECO:0000256" key="7">
    <source>
        <dbReference type="ARBA" id="ARBA00023065"/>
    </source>
</evidence>
<dbReference type="SUPFAM" id="SSF55804">
    <property type="entry name" value="Phoshotransferase/anion transport protein"/>
    <property type="match status" value="1"/>
</dbReference>
<dbReference type="Gene3D" id="3.40.930.10">
    <property type="entry name" value="Mannitol-specific EII, Chain A"/>
    <property type="match status" value="1"/>
</dbReference>
<feature type="compositionally biased region" description="Gly residues" evidence="10">
    <location>
        <begin position="22"/>
        <end position="33"/>
    </location>
</feature>
<dbReference type="AlphaFoldDB" id="A0AAJ7WAP3"/>
<feature type="transmembrane region" description="Helical" evidence="9">
    <location>
        <begin position="621"/>
        <end position="640"/>
    </location>
</feature>
<dbReference type="GO" id="GO:0008509">
    <property type="term" value="F:monoatomic anion transmembrane transporter activity"/>
    <property type="evidence" value="ECO:0007669"/>
    <property type="project" value="InterPro"/>
</dbReference>
<keyword evidence="13" id="KW-1185">Reference proteome</keyword>
<dbReference type="GO" id="GO:0005452">
    <property type="term" value="F:solute:inorganic anion antiporter activity"/>
    <property type="evidence" value="ECO:0007669"/>
    <property type="project" value="InterPro"/>
</dbReference>
<keyword evidence="7 9" id="KW-0406">Ion transport</keyword>
<dbReference type="CTD" id="34005"/>
<gene>
    <name evidence="14" type="primary">LOC108624938</name>
</gene>
<feature type="region of interest" description="Disordered" evidence="10">
    <location>
        <begin position="1173"/>
        <end position="1202"/>
    </location>
</feature>
<evidence type="ECO:0000256" key="2">
    <source>
        <dbReference type="ARBA" id="ARBA00010993"/>
    </source>
</evidence>
<evidence type="ECO:0000256" key="10">
    <source>
        <dbReference type="SAM" id="MobiDB-lite"/>
    </source>
</evidence>
<protein>
    <recommendedName>
        <fullName evidence="9">Anion exchange protein</fullName>
    </recommendedName>
</protein>
<dbReference type="InterPro" id="IPR003020">
    <property type="entry name" value="HCO3_transpt_euk"/>
</dbReference>
<comment type="similarity">
    <text evidence="2 9">Belongs to the anion exchanger (TC 2.A.31) family.</text>
</comment>
<feature type="transmembrane region" description="Helical" evidence="9">
    <location>
        <begin position="920"/>
        <end position="944"/>
    </location>
</feature>
<keyword evidence="4" id="KW-1003">Cell membrane</keyword>
<comment type="caution">
    <text evidence="9">Lacks conserved residue(s) required for the propagation of feature annotation.</text>
</comment>
<evidence type="ECO:0000256" key="4">
    <source>
        <dbReference type="ARBA" id="ARBA00022475"/>
    </source>
</evidence>
<organism evidence="13 14">
    <name type="scientific">Ceratina calcarata</name>
    <dbReference type="NCBI Taxonomy" id="156304"/>
    <lineage>
        <taxon>Eukaryota</taxon>
        <taxon>Metazoa</taxon>
        <taxon>Ecdysozoa</taxon>
        <taxon>Arthropoda</taxon>
        <taxon>Hexapoda</taxon>
        <taxon>Insecta</taxon>
        <taxon>Pterygota</taxon>
        <taxon>Neoptera</taxon>
        <taxon>Endopterygota</taxon>
        <taxon>Hymenoptera</taxon>
        <taxon>Apocrita</taxon>
        <taxon>Aculeata</taxon>
        <taxon>Apoidea</taxon>
        <taxon>Anthophila</taxon>
        <taxon>Apidae</taxon>
        <taxon>Ceratina</taxon>
        <taxon>Zadontomerus</taxon>
    </lineage>
</organism>
<feature type="region of interest" description="Disordered" evidence="10">
    <location>
        <begin position="75"/>
        <end position="96"/>
    </location>
</feature>
<keyword evidence="6 9" id="KW-1133">Transmembrane helix</keyword>
<dbReference type="Pfam" id="PF00955">
    <property type="entry name" value="HCO3_cotransp"/>
    <property type="match status" value="1"/>
</dbReference>
<dbReference type="Gene3D" id="1.10.287.570">
    <property type="entry name" value="Helical hairpin bin"/>
    <property type="match status" value="1"/>
</dbReference>
<evidence type="ECO:0000256" key="3">
    <source>
        <dbReference type="ARBA" id="ARBA00022448"/>
    </source>
</evidence>
<feature type="region of interest" description="Disordered" evidence="10">
    <location>
        <begin position="524"/>
        <end position="555"/>
    </location>
</feature>
<dbReference type="InterPro" id="IPR016152">
    <property type="entry name" value="PTrfase/Anion_transptr"/>
</dbReference>
<evidence type="ECO:0000256" key="8">
    <source>
        <dbReference type="ARBA" id="ARBA00023136"/>
    </source>
</evidence>
<feature type="transmembrane region" description="Helical" evidence="9">
    <location>
        <begin position="587"/>
        <end position="609"/>
    </location>
</feature>
<feature type="compositionally biased region" description="Basic and acidic residues" evidence="10">
    <location>
        <begin position="529"/>
        <end position="541"/>
    </location>
</feature>
<sequence length="1251" mass="139652">MEMQIFLGKIDFNWSQQPWMQPGGGGVTHAGGTGDDEAPTDPGARITHQSYTEKDFEGHRAHTVYVGVHLPGERRHRRHHKHHHVQRQTYSADKENVDNERPRQLLMTRRSRLSSICDPDGEMILTPPAQRVQFILGEEVGDDAHESHPLFSEMEELVKDGDEMEWKETARWIKFEEDVEEGGNRWSKPHVATLSLHALFELRSLLLNGTVMLDMEAISLEQVADLVLDNMINKGSLSIEAREKVREALLVRHRHQHERRKDNNMSRLPIIRSLADIGRNHSSSKNLQERRGVVDAYAPAVARSSSCPNSNTALLSKEAKDLKGPYLLVPVEESNSAPAIAGATSHGSGATLNAGSRFLAIPGQEPGTNGMDRSPSSVSISRNHSSSALENGDANHRGNTHFMRKIPPGAEASNILVGEVDFLDKTLSAFIRLSQATIMGDLTEVPVPTRFIFVLLGPMGGISGFHEIGRAMATLMSDEVFHDVAYKAKNRNHLLAGIDEFLDAVTVLPPGEWDPAIRIEPPAAIPSQEVRKRPKEEKSKEEFDEEADEQKLREESGLSRSGRLFGGLINDIRRKAPFYLSDFKDALALQCVASFIFLYFACLSPIITFGGLLGEATGKNMAAMESLVSGFVCGIGYGLFSGQPLTILGSTGPVLVFETIVYEFCKKSDWNYMSFRFWIGSWITLILLILVAIDASALVCYITRFTEENFATLIAFIFIYKAIENVLSIGKKYPINTHANDPFSYECWCRPPNESLPSSYDHINWTALDQKTCQSYNGTLAGEGCNLPQYIPDVFLMSIILFMGTFLLSVELKDFKNALFFPSKVRQVFSDFAVIIAIFSMSALDHFVNIPTPKLEVPVEFKPTLSDRGWMIWPFQNNPWWSAIVASLPALLGTILIFMDQQITAVIVNRKENKLKKGCGYHLDLFILAILIQICSVMGLPWFVAATVLSINHVNSLKLESECAAPGEKPQFLGVREQRATHILIFLMIGCSVLLTPMLKHIPMPVLFGVFLYMGVASLKGLQFFDRILIMLMPVKYQPDYMFLRQVPLKRVHLFTTIQLTCLACLWIIKSFSSTSILFPLMLVVMIGIRKSLDFLFTQRELKILDDVMPETSMKDDLCQLESGEEQNESMGYGPSGNIQISLANGNIMKIPMSSINISEEVNKTGIWQQVNESNEKPKQPKLINAGKQKKHSKKDNSLMADETTRLTTMTEEDENDSGISIKVTNVDLIRSKESISPLTINGSTSAETSV</sequence>
<keyword evidence="3 9" id="KW-0813">Transport</keyword>
<feature type="transmembrane region" description="Helical" evidence="9">
    <location>
        <begin position="1076"/>
        <end position="1093"/>
    </location>
</feature>
<keyword evidence="5 9" id="KW-0812">Transmembrane</keyword>
<dbReference type="InterPro" id="IPR011531">
    <property type="entry name" value="HCO3_transpt-like_TM_dom"/>
</dbReference>
<dbReference type="PANTHER" id="PTHR11453:SF36">
    <property type="entry name" value="ANION EXCHANGE PROTEIN"/>
    <property type="match status" value="1"/>
</dbReference>
<dbReference type="PRINTS" id="PR01231">
    <property type="entry name" value="HCO3TRNSPORT"/>
</dbReference>
<evidence type="ECO:0000256" key="1">
    <source>
        <dbReference type="ARBA" id="ARBA00004651"/>
    </source>
</evidence>
<dbReference type="GO" id="GO:0008510">
    <property type="term" value="F:sodium:bicarbonate symporter activity"/>
    <property type="evidence" value="ECO:0007669"/>
    <property type="project" value="TreeGrafter"/>
</dbReference>
<evidence type="ECO:0000256" key="5">
    <source>
        <dbReference type="ARBA" id="ARBA00022692"/>
    </source>
</evidence>
<feature type="transmembrane region" description="Helical" evidence="9">
    <location>
        <begin position="790"/>
        <end position="808"/>
    </location>
</feature>
<evidence type="ECO:0000313" key="14">
    <source>
        <dbReference type="RefSeq" id="XP_026669426.1"/>
    </source>
</evidence>